<evidence type="ECO:0000313" key="3">
    <source>
        <dbReference type="Proteomes" id="UP000030675"/>
    </source>
</evidence>
<evidence type="ECO:0000256" key="1">
    <source>
        <dbReference type="SAM" id="Phobius"/>
    </source>
</evidence>
<dbReference type="Proteomes" id="UP000030675">
    <property type="component" value="Unassembled WGS sequence"/>
</dbReference>
<dbReference type="eggNOG" id="ENOG502Z7NT">
    <property type="taxonomic scope" value="Bacteria"/>
</dbReference>
<keyword evidence="1" id="KW-1133">Transmembrane helix</keyword>
<organism evidence="2 3">
    <name type="scientific">Photobacterium leiognathi lrivu.4.1</name>
    <dbReference type="NCBI Taxonomy" id="1248232"/>
    <lineage>
        <taxon>Bacteria</taxon>
        <taxon>Pseudomonadati</taxon>
        <taxon>Pseudomonadota</taxon>
        <taxon>Gammaproteobacteria</taxon>
        <taxon>Vibrionales</taxon>
        <taxon>Vibrionaceae</taxon>
        <taxon>Photobacterium</taxon>
    </lineage>
</organism>
<keyword evidence="1" id="KW-0472">Membrane</keyword>
<gene>
    <name evidence="2" type="ORF">PLEI_1577</name>
</gene>
<feature type="transmembrane region" description="Helical" evidence="1">
    <location>
        <begin position="264"/>
        <end position="285"/>
    </location>
</feature>
<proteinExistence type="predicted"/>
<keyword evidence="1" id="KW-0812">Transmembrane</keyword>
<dbReference type="RefSeq" id="WP_008986960.1">
    <property type="nucleotide sequence ID" value="NZ_DF196819.1"/>
</dbReference>
<reference evidence="3" key="1">
    <citation type="submission" date="2012-12" db="EMBL/GenBank/DDBJ databases">
        <title>Genome Sequence of Photobacterium leiognathi lrivu.4.1.</title>
        <authorList>
            <person name="Urbanczyk H."/>
            <person name="Ogura Y."/>
            <person name="Hayashi T."/>
            <person name="Dunlap P.V."/>
        </authorList>
    </citation>
    <scope>NUCLEOTIDE SEQUENCE [LARGE SCALE GENOMIC DNA]</scope>
    <source>
        <strain evidence="3">lrivu.4.1</strain>
    </source>
</reference>
<feature type="transmembrane region" description="Helical" evidence="1">
    <location>
        <begin position="240"/>
        <end position="258"/>
    </location>
</feature>
<dbReference type="HOGENOM" id="CLU_047951_0_0_6"/>
<accession>A0A0U1P607</accession>
<name>A0A0U1P607_PHOLE</name>
<dbReference type="EMBL" id="DF196819">
    <property type="protein sequence ID" value="GAD29923.1"/>
    <property type="molecule type" value="Genomic_DNA"/>
</dbReference>
<sequence length="469" mass="54568">MITVDKKDGHKLKISHVIQETTNRQLDMYIFIPGELGLNANIISEEEFYHSAIQGKRTYFSDINHLPLVHSRLASRGKLSIEQYRLSLSLYAYQYALALEKATNDLLNQSGDTTFEDVEESANISVRILKRLRRNIPTDKKLLKYYENIDNYLSWFTEQRMLQLVAHLPRGNDYNAIKAMLLEICESESQHRTKHNYNSAKAMEDPTRMSNKMRLLRRLIEYPVTMSEKTIELGKSTRKVVTGAAAGIVMIFVTLMLIKARGMLGDITASFILVLSLIYAAREVFKDDLKSMLWRWLRKGKARWRKQFFDANTSHLIGRQLEWLEYISYDSLPTDIRKTRKHKVSHREETILHYKSTTRMSPTKFLSGYEQTRESIILDLRNVAALMEKGSQRLYQLNDGQVTKESVEKRHLFNLITKETDEDKTVRIQRWKIIMSRSKIVDIEPILPQEKKSSSEKKVAVDNQPAKTA</sequence>
<evidence type="ECO:0000313" key="2">
    <source>
        <dbReference type="EMBL" id="GAD29923.1"/>
    </source>
</evidence>
<dbReference type="AlphaFoldDB" id="A0A0U1P607"/>
<protein>
    <submittedName>
        <fullName evidence="2">Uncharacterized protein</fullName>
    </submittedName>
</protein>